<dbReference type="InterPro" id="IPR053781">
    <property type="entry name" value="F-box_AtFBL13-like"/>
</dbReference>
<sequence length="381" mass="43165">MSDLSYPYSPSPPNSESDGESAHSGYDPTYSSDELIYPKRQRLRGRIRKAAVDPITALPESLLLHVLSFLPIEDAVKTQVLSKRWLHLWTYSTSLVFLHDSDKSVSDFVTFVDRTLVLCNCSKLKKLGVRFAYEPDYASNVNLWTMFAMGKGAEELQLDFENVPWEIDEEVGYYLLPQLLYSKSSFKVLQFSKCNVMPKGVVCWNSLKKLSIGYAGLSEDVIQKILAGLLQSLVHVKKITLGTLAIQVSGNRPPWDSKHVGKFPNLETLVITTSSSNYDACFSDACTELCNFDEKSYWTSKEKPLMCLTLRLHEVKFIGLGSYNFDFHLSFAQFLLKNARVLQKMVIDSKTESCNWPKEFVRAARKLLSFPRSSPNAVVLF</sequence>
<dbReference type="InterPro" id="IPR050232">
    <property type="entry name" value="FBL13/AtMIF1-like"/>
</dbReference>
<dbReference type="PROSITE" id="PS50181">
    <property type="entry name" value="FBOX"/>
    <property type="match status" value="1"/>
</dbReference>
<dbReference type="InterPro" id="IPR036047">
    <property type="entry name" value="F-box-like_dom_sf"/>
</dbReference>
<feature type="region of interest" description="Disordered" evidence="1">
    <location>
        <begin position="1"/>
        <end position="32"/>
    </location>
</feature>
<feature type="non-terminal residue" evidence="3">
    <location>
        <position position="1"/>
    </location>
</feature>
<comment type="caution">
    <text evidence="3">The sequence shown here is derived from an EMBL/GenBank/DDBJ whole genome shotgun (WGS) entry which is preliminary data.</text>
</comment>
<dbReference type="PANTHER" id="PTHR31900">
    <property type="entry name" value="F-BOX/RNI SUPERFAMILY PROTEIN-RELATED"/>
    <property type="match status" value="1"/>
</dbReference>
<evidence type="ECO:0000259" key="2">
    <source>
        <dbReference type="PROSITE" id="PS50181"/>
    </source>
</evidence>
<organism evidence="3 4">
    <name type="scientific">Rhododendron williamsianum</name>
    <dbReference type="NCBI Taxonomy" id="262921"/>
    <lineage>
        <taxon>Eukaryota</taxon>
        <taxon>Viridiplantae</taxon>
        <taxon>Streptophyta</taxon>
        <taxon>Embryophyta</taxon>
        <taxon>Tracheophyta</taxon>
        <taxon>Spermatophyta</taxon>
        <taxon>Magnoliopsida</taxon>
        <taxon>eudicotyledons</taxon>
        <taxon>Gunneridae</taxon>
        <taxon>Pentapetalae</taxon>
        <taxon>asterids</taxon>
        <taxon>Ericales</taxon>
        <taxon>Ericaceae</taxon>
        <taxon>Ericoideae</taxon>
        <taxon>Rhodoreae</taxon>
        <taxon>Rhododendron</taxon>
    </lineage>
</organism>
<dbReference type="SUPFAM" id="SSF52047">
    <property type="entry name" value="RNI-like"/>
    <property type="match status" value="1"/>
</dbReference>
<gene>
    <name evidence="3" type="ORF">C3L33_06320</name>
</gene>
<proteinExistence type="predicted"/>
<feature type="domain" description="F-box" evidence="2">
    <location>
        <begin position="52"/>
        <end position="88"/>
    </location>
</feature>
<dbReference type="Gene3D" id="1.20.1280.50">
    <property type="match status" value="1"/>
</dbReference>
<name>A0A6A4LUS5_9ERIC</name>
<dbReference type="Pfam" id="PF00646">
    <property type="entry name" value="F-box"/>
    <property type="match status" value="1"/>
</dbReference>
<evidence type="ECO:0000256" key="1">
    <source>
        <dbReference type="SAM" id="MobiDB-lite"/>
    </source>
</evidence>
<evidence type="ECO:0000313" key="4">
    <source>
        <dbReference type="Proteomes" id="UP000428333"/>
    </source>
</evidence>
<dbReference type="PANTHER" id="PTHR31900:SF32">
    <property type="entry name" value="F-BOX_RNI_FBD-LIKE DOMAIN PROTEIN"/>
    <property type="match status" value="1"/>
</dbReference>
<accession>A0A6A4LUS5</accession>
<dbReference type="EMBL" id="QEFC01000938">
    <property type="protein sequence ID" value="KAE9461760.1"/>
    <property type="molecule type" value="Genomic_DNA"/>
</dbReference>
<evidence type="ECO:0000313" key="3">
    <source>
        <dbReference type="EMBL" id="KAE9461760.1"/>
    </source>
</evidence>
<dbReference type="Proteomes" id="UP000428333">
    <property type="component" value="Linkage Group LG04"/>
</dbReference>
<keyword evidence="4" id="KW-1185">Reference proteome</keyword>
<dbReference type="InterPro" id="IPR006566">
    <property type="entry name" value="FBD"/>
</dbReference>
<dbReference type="CDD" id="cd22160">
    <property type="entry name" value="F-box_AtFBL13-like"/>
    <property type="match status" value="1"/>
</dbReference>
<dbReference type="InterPro" id="IPR001810">
    <property type="entry name" value="F-box_dom"/>
</dbReference>
<dbReference type="AlphaFoldDB" id="A0A6A4LUS5"/>
<dbReference type="OrthoDB" id="1939276at2759"/>
<dbReference type="SMART" id="SM00256">
    <property type="entry name" value="FBOX"/>
    <property type="match status" value="1"/>
</dbReference>
<dbReference type="Pfam" id="PF08387">
    <property type="entry name" value="FBD"/>
    <property type="match status" value="1"/>
</dbReference>
<reference evidence="3 4" key="1">
    <citation type="journal article" date="2019" name="Genome Biol. Evol.">
        <title>The Rhododendron genome and chromosomal organization provide insight into shared whole-genome duplications across the heath family (Ericaceae).</title>
        <authorList>
            <person name="Soza V.L."/>
            <person name="Lindsley D."/>
            <person name="Waalkes A."/>
            <person name="Ramage E."/>
            <person name="Patwardhan R.P."/>
            <person name="Burton J.N."/>
            <person name="Adey A."/>
            <person name="Kumar A."/>
            <person name="Qiu R."/>
            <person name="Shendure J."/>
            <person name="Hall B."/>
        </authorList>
    </citation>
    <scope>NUCLEOTIDE SEQUENCE [LARGE SCALE GENOMIC DNA]</scope>
    <source>
        <strain evidence="3">RSF 1966-606</strain>
    </source>
</reference>
<dbReference type="SUPFAM" id="SSF81383">
    <property type="entry name" value="F-box domain"/>
    <property type="match status" value="1"/>
</dbReference>
<protein>
    <recommendedName>
        <fullName evidence="2">F-box domain-containing protein</fullName>
    </recommendedName>
</protein>